<gene>
    <name evidence="1" type="ORF">glysoja_048742</name>
</gene>
<dbReference type="PANTHER" id="PTHR36722">
    <property type="entry name" value="TYPE 2 DNA TOPOISOMERASE 6 SUBUNIT B-LIKE"/>
    <property type="match status" value="1"/>
</dbReference>
<organism evidence="1">
    <name type="scientific">Glycine soja</name>
    <name type="common">Wild soybean</name>
    <dbReference type="NCBI Taxonomy" id="3848"/>
    <lineage>
        <taxon>Eukaryota</taxon>
        <taxon>Viridiplantae</taxon>
        <taxon>Streptophyta</taxon>
        <taxon>Embryophyta</taxon>
        <taxon>Tracheophyta</taxon>
        <taxon>Spermatophyta</taxon>
        <taxon>Magnoliopsida</taxon>
        <taxon>eudicotyledons</taxon>
        <taxon>Gunneridae</taxon>
        <taxon>Pentapetalae</taxon>
        <taxon>rosids</taxon>
        <taxon>fabids</taxon>
        <taxon>Fabales</taxon>
        <taxon>Fabaceae</taxon>
        <taxon>Papilionoideae</taxon>
        <taxon>50 kb inversion clade</taxon>
        <taxon>NPAAA clade</taxon>
        <taxon>indigoferoid/millettioid clade</taxon>
        <taxon>Phaseoleae</taxon>
        <taxon>Glycine</taxon>
        <taxon>Glycine subgen. Soja</taxon>
    </lineage>
</organism>
<protein>
    <submittedName>
        <fullName evidence="1">Uncharacterized protein</fullName>
    </submittedName>
</protein>
<sequence length="214" mass="23852">MGRTLFGLSIPANSERSLSSMTRNMLEEKDRYPTVHKYCGFWTLELIDENRRGQCADQLCKAVVGSILQVDVGRHSEAKVDVSSSFVIEPIPSGNLPPGFDPSTCRSVKFDREADEWIAREHAKEIANNKNFLLQSMDIVGIRDTEIHNYQINLKGNGSSSITRLTPNTKMGQNSGIGTEVCMYSFVSLDLLLADIHTFLQKKIIIVPQSCDSP</sequence>
<dbReference type="EMBL" id="KN667178">
    <property type="protein sequence ID" value="KHN07222.1"/>
    <property type="molecule type" value="Genomic_DNA"/>
</dbReference>
<name>A0A0B2PI52_GLYSO</name>
<dbReference type="GO" id="GO:0007131">
    <property type="term" value="P:reciprocal meiotic recombination"/>
    <property type="evidence" value="ECO:0007669"/>
    <property type="project" value="TreeGrafter"/>
</dbReference>
<proteinExistence type="predicted"/>
<accession>A0A0B2PI52</accession>
<dbReference type="GO" id="GO:0030674">
    <property type="term" value="F:protein-macromolecule adaptor activity"/>
    <property type="evidence" value="ECO:0007669"/>
    <property type="project" value="TreeGrafter"/>
</dbReference>
<dbReference type="AlphaFoldDB" id="A0A0B2PI52"/>
<dbReference type="Proteomes" id="UP000053555">
    <property type="component" value="Unassembled WGS sequence"/>
</dbReference>
<reference evidence="1" key="1">
    <citation type="submission" date="2014-07" db="EMBL/GenBank/DDBJ databases">
        <title>Identification of a novel salt tolerance gene in wild soybean by whole-genome sequencing.</title>
        <authorList>
            <person name="Lam H.-M."/>
            <person name="Qi X."/>
            <person name="Li M.-W."/>
            <person name="Liu X."/>
            <person name="Xie M."/>
            <person name="Ni M."/>
            <person name="Xu X."/>
        </authorList>
    </citation>
    <scope>NUCLEOTIDE SEQUENCE [LARGE SCALE GENOMIC DNA]</scope>
    <source>
        <tissue evidence="1">Root</tissue>
    </source>
</reference>
<dbReference type="InterPro" id="IPR034566">
    <property type="entry name" value="MTOPVIB_plant"/>
</dbReference>
<dbReference type="PANTHER" id="PTHR36722:SF1">
    <property type="entry name" value="TYPE 2 DNA TOPOISOMERASE 6 SUBUNIT B-LIKE"/>
    <property type="match status" value="1"/>
</dbReference>
<evidence type="ECO:0000313" key="1">
    <source>
        <dbReference type="EMBL" id="KHN07222.1"/>
    </source>
</evidence>
<dbReference type="GO" id="GO:0042138">
    <property type="term" value="P:meiotic DNA double-strand break formation"/>
    <property type="evidence" value="ECO:0007669"/>
    <property type="project" value="InterPro"/>
</dbReference>
<dbReference type="GO" id="GO:0000793">
    <property type="term" value="C:condensed chromosome"/>
    <property type="evidence" value="ECO:0007669"/>
    <property type="project" value="TreeGrafter"/>
</dbReference>